<dbReference type="Proteomes" id="UP000003860">
    <property type="component" value="Unassembled WGS sequence"/>
</dbReference>
<dbReference type="InterPro" id="IPR016035">
    <property type="entry name" value="Acyl_Trfase/lysoPLipase"/>
</dbReference>
<gene>
    <name evidence="3" type="ORF">Cpap_3703</name>
</gene>
<dbReference type="RefSeq" id="WP_004615859.1">
    <property type="nucleotide sequence ID" value="NZ_ACXX02000001.1"/>
</dbReference>
<dbReference type="PANTHER" id="PTHR45681:SF6">
    <property type="entry name" value="POLYKETIDE SYNTHASE 37"/>
    <property type="match status" value="1"/>
</dbReference>
<keyword evidence="4" id="KW-1185">Reference proteome</keyword>
<dbReference type="SMART" id="SM00827">
    <property type="entry name" value="PKS_AT"/>
    <property type="match status" value="1"/>
</dbReference>
<dbReference type="PANTHER" id="PTHR45681">
    <property type="entry name" value="POLYKETIDE SYNTHASE 44-RELATED"/>
    <property type="match status" value="1"/>
</dbReference>
<dbReference type="InterPro" id="IPR050444">
    <property type="entry name" value="Polyketide_Synthase"/>
</dbReference>
<name>F1T723_9FIRM</name>
<dbReference type="OrthoDB" id="9805460at2"/>
<feature type="domain" description="Malonyl-CoA:ACP transacylase (MAT)" evidence="2">
    <location>
        <begin position="10"/>
        <end position="308"/>
    </location>
</feature>
<dbReference type="STRING" id="588581.Cpap_3703"/>
<reference evidence="3" key="1">
    <citation type="submission" date="2009-07" db="EMBL/GenBank/DDBJ databases">
        <authorList>
            <consortium name="US DOE Joint Genome Institute (JGI-PGF)"/>
            <person name="Lucas S."/>
            <person name="Copeland A."/>
            <person name="Lapidus A."/>
            <person name="Glavina del Rio T."/>
            <person name="Tice H."/>
            <person name="Bruce D."/>
            <person name="Goodwin L."/>
            <person name="Pitluck S."/>
            <person name="Larimer F."/>
            <person name="Land M.L."/>
            <person name="Mouttaki H."/>
            <person name="He Z."/>
            <person name="Zhou J."/>
            <person name="Hemme C.L."/>
        </authorList>
    </citation>
    <scope>NUCLEOTIDE SEQUENCE</scope>
    <source>
        <strain evidence="3">DSM 2782</strain>
    </source>
</reference>
<dbReference type="GO" id="GO:0016740">
    <property type="term" value="F:transferase activity"/>
    <property type="evidence" value="ECO:0007669"/>
    <property type="project" value="UniProtKB-KW"/>
</dbReference>
<dbReference type="Gene3D" id="3.40.366.10">
    <property type="entry name" value="Malonyl-Coenzyme A Acyl Carrier Protein, domain 2"/>
    <property type="match status" value="1"/>
</dbReference>
<sequence length="318" mass="35828">MYDGKKIVFMFSGQGSQFLEMGENLYNTNLKIKYYMDYLDNIFFLNTNISFVDEMYNKKNSHLLFNDVGFGCAVLFAIQYSLAKVLMENGVEPDLLVGTSLGEFVALTVSGALEPEAAIMYVYSVTSYIQNRVAPSGMLTVIGNINKDYINDSCANRYGCIGAFNHDNHFIVSGLTEELKKLNKYYEEHKYLTVLLPTKVGFHNPSLIQPYKESCCKFLEQLKINKPTIEVISTMTAKKVDYINGEYLFNILSEPIKFSDTIKYIEKAAVPTTLMDLGPMATLAGFSNRIIKSDLISTYAFMNLAGDNLESFLSDKIN</sequence>
<evidence type="ECO:0000259" key="2">
    <source>
        <dbReference type="SMART" id="SM00827"/>
    </source>
</evidence>
<evidence type="ECO:0000313" key="3">
    <source>
        <dbReference type="EMBL" id="EGD49271.1"/>
    </source>
</evidence>
<organism evidence="3 4">
    <name type="scientific">Ruminiclostridium papyrosolvens DSM 2782</name>
    <dbReference type="NCBI Taxonomy" id="588581"/>
    <lineage>
        <taxon>Bacteria</taxon>
        <taxon>Bacillati</taxon>
        <taxon>Bacillota</taxon>
        <taxon>Clostridia</taxon>
        <taxon>Eubacteriales</taxon>
        <taxon>Oscillospiraceae</taxon>
        <taxon>Ruminiclostridium</taxon>
    </lineage>
</organism>
<keyword evidence="1 3" id="KW-0808">Transferase</keyword>
<dbReference type="SUPFAM" id="SSF52151">
    <property type="entry name" value="FabD/lysophospholipase-like"/>
    <property type="match status" value="1"/>
</dbReference>
<comment type="caution">
    <text evidence="3">The sequence shown here is derived from an EMBL/GenBank/DDBJ whole genome shotgun (WGS) entry which is preliminary data.</text>
</comment>
<dbReference type="InterPro" id="IPR014043">
    <property type="entry name" value="Acyl_transferase_dom"/>
</dbReference>
<dbReference type="EMBL" id="ACXX02000001">
    <property type="protein sequence ID" value="EGD49271.1"/>
    <property type="molecule type" value="Genomic_DNA"/>
</dbReference>
<dbReference type="eggNOG" id="COG3321">
    <property type="taxonomic scope" value="Bacteria"/>
</dbReference>
<evidence type="ECO:0000313" key="4">
    <source>
        <dbReference type="Proteomes" id="UP000003860"/>
    </source>
</evidence>
<reference evidence="3" key="2">
    <citation type="submission" date="2011-01" db="EMBL/GenBank/DDBJ databases">
        <title>The Non-contiguous Finished genome of Clostridium papyrosolvens.</title>
        <authorList>
            <person name="Lucas S."/>
            <person name="Copeland A."/>
            <person name="Lapidus A."/>
            <person name="Cheng J.-F."/>
            <person name="Goodwin L."/>
            <person name="Pitluck S."/>
            <person name="Misra M."/>
            <person name="Chertkov O."/>
            <person name="Detter J.C."/>
            <person name="Han C."/>
            <person name="Tapia R."/>
            <person name="Land M."/>
            <person name="Hauser L."/>
            <person name="Kyrpides N."/>
            <person name="Ivanova N."/>
            <person name="Pagani I."/>
            <person name="Mouttaki H."/>
            <person name="He Z."/>
            <person name="Zhou J."/>
            <person name="Hemme C.L."/>
            <person name="Woyke T."/>
        </authorList>
    </citation>
    <scope>NUCLEOTIDE SEQUENCE [LARGE SCALE GENOMIC DNA]</scope>
    <source>
        <strain evidence="3">DSM 2782</strain>
    </source>
</reference>
<dbReference type="InterPro" id="IPR001227">
    <property type="entry name" value="Ac_transferase_dom_sf"/>
</dbReference>
<protein>
    <submittedName>
        <fullName evidence="3">Acyl transferase</fullName>
    </submittedName>
</protein>
<dbReference type="Pfam" id="PF00698">
    <property type="entry name" value="Acyl_transf_1"/>
    <property type="match status" value="1"/>
</dbReference>
<accession>F1T723</accession>
<dbReference type="AlphaFoldDB" id="F1T723"/>
<proteinExistence type="predicted"/>
<evidence type="ECO:0000256" key="1">
    <source>
        <dbReference type="ARBA" id="ARBA00022679"/>
    </source>
</evidence>